<dbReference type="OrthoDB" id="694638at2759"/>
<dbReference type="KEGG" id="qlo:115967066"/>
<dbReference type="PANTHER" id="PTHR33526">
    <property type="entry name" value="OS07G0123800 PROTEIN"/>
    <property type="match status" value="1"/>
</dbReference>
<dbReference type="EMBL" id="LRBV02000011">
    <property type="status" value="NOT_ANNOTATED_CDS"/>
    <property type="molecule type" value="Genomic_DNA"/>
</dbReference>
<feature type="compositionally biased region" description="Basic and acidic residues" evidence="1">
    <location>
        <begin position="84"/>
        <end position="103"/>
    </location>
</feature>
<dbReference type="Gramene" id="QL11p029532:mrna">
    <property type="protein sequence ID" value="QL11p029532:mrna:CDS:1"/>
    <property type="gene ID" value="QL11p029532"/>
</dbReference>
<dbReference type="AlphaFoldDB" id="A0A7N2MX38"/>
<dbReference type="PIRSF" id="PIRSF031279">
    <property type="entry name" value="UCP031279"/>
    <property type="match status" value="1"/>
</dbReference>
<reference evidence="2" key="2">
    <citation type="submission" date="2021-01" db="UniProtKB">
        <authorList>
            <consortium name="EnsemblPlants"/>
        </authorList>
    </citation>
    <scope>IDENTIFICATION</scope>
</reference>
<protein>
    <submittedName>
        <fullName evidence="2">Uncharacterized protein</fullName>
    </submittedName>
</protein>
<dbReference type="EnsemblPlants" id="QL11p029532:mrna">
    <property type="protein sequence ID" value="QL11p029532:mrna:CDS:1"/>
    <property type="gene ID" value="QL11p029532"/>
</dbReference>
<reference evidence="2 3" key="1">
    <citation type="journal article" date="2016" name="G3 (Bethesda)">
        <title>First Draft Assembly and Annotation of the Genome of a California Endemic Oak Quercus lobata Nee (Fagaceae).</title>
        <authorList>
            <person name="Sork V.L."/>
            <person name="Fitz-Gibbon S.T."/>
            <person name="Puiu D."/>
            <person name="Crepeau M."/>
            <person name="Gugger P.F."/>
            <person name="Sherman R."/>
            <person name="Stevens K."/>
            <person name="Langley C.H."/>
            <person name="Pellegrini M."/>
            <person name="Salzberg S.L."/>
        </authorList>
    </citation>
    <scope>NUCLEOTIDE SEQUENCE [LARGE SCALE GENOMIC DNA]</scope>
    <source>
        <strain evidence="2 3">cv. SW786</strain>
    </source>
</reference>
<organism evidence="2 3">
    <name type="scientific">Quercus lobata</name>
    <name type="common">Valley oak</name>
    <dbReference type="NCBI Taxonomy" id="97700"/>
    <lineage>
        <taxon>Eukaryota</taxon>
        <taxon>Viridiplantae</taxon>
        <taxon>Streptophyta</taxon>
        <taxon>Embryophyta</taxon>
        <taxon>Tracheophyta</taxon>
        <taxon>Spermatophyta</taxon>
        <taxon>Magnoliopsida</taxon>
        <taxon>eudicotyledons</taxon>
        <taxon>Gunneridae</taxon>
        <taxon>Pentapetalae</taxon>
        <taxon>rosids</taxon>
        <taxon>fabids</taxon>
        <taxon>Fagales</taxon>
        <taxon>Fagaceae</taxon>
        <taxon>Quercus</taxon>
    </lineage>
</organism>
<dbReference type="InterPro" id="IPR016972">
    <property type="entry name" value="UCP031279"/>
</dbReference>
<feature type="region of interest" description="Disordered" evidence="1">
    <location>
        <begin position="83"/>
        <end position="103"/>
    </location>
</feature>
<keyword evidence="3" id="KW-1185">Reference proteome</keyword>
<accession>A0A7N2MX38</accession>
<name>A0A7N2MX38_QUELO</name>
<proteinExistence type="predicted"/>
<evidence type="ECO:0000313" key="3">
    <source>
        <dbReference type="Proteomes" id="UP000594261"/>
    </source>
</evidence>
<evidence type="ECO:0000256" key="1">
    <source>
        <dbReference type="SAM" id="MobiDB-lite"/>
    </source>
</evidence>
<dbReference type="Proteomes" id="UP000594261">
    <property type="component" value="Chromosome 11"/>
</dbReference>
<dbReference type="PANTHER" id="PTHR33526:SF20">
    <property type="entry name" value="VQ DOMAIN-CONTAINING PROTEIN"/>
    <property type="match status" value="1"/>
</dbReference>
<dbReference type="InParanoid" id="A0A7N2MX38"/>
<dbReference type="GeneID" id="115967066"/>
<dbReference type="OMA" id="GMGMRSY"/>
<dbReference type="RefSeq" id="XP_030942011.1">
    <property type="nucleotide sequence ID" value="XM_031086151.1"/>
</dbReference>
<sequence>MKRQANKKQSKFMYIVSSPVRILKKATKFYMRSMEDCAGRVGYGGVMGGPAAQVSRLPKSFSVNYSQGSDDEDLRQLLRTVSKKNVENEESSDMHQRQQQEVRVRQSNMGANGMGRSCSVGLGKIGRIDEDIPCSFEEDEVDVKADLYPRSRTYAVRRNGVYR</sequence>
<evidence type="ECO:0000313" key="2">
    <source>
        <dbReference type="EnsemblPlants" id="QL11p029532:mrna:CDS:1"/>
    </source>
</evidence>
<gene>
    <name evidence="2" type="primary">LOC115967066</name>
</gene>